<evidence type="ECO:0000259" key="1">
    <source>
        <dbReference type="Pfam" id="PF00534"/>
    </source>
</evidence>
<dbReference type="PANTHER" id="PTHR45947">
    <property type="entry name" value="SULFOQUINOVOSYL TRANSFERASE SQD2"/>
    <property type="match status" value="1"/>
</dbReference>
<dbReference type="EMBL" id="SHKP01000005">
    <property type="protein sequence ID" value="RZU00786.1"/>
    <property type="molecule type" value="Genomic_DNA"/>
</dbReference>
<dbReference type="Gene3D" id="3.40.50.2000">
    <property type="entry name" value="Glycogen Phosphorylase B"/>
    <property type="match status" value="2"/>
</dbReference>
<dbReference type="InterPro" id="IPR050194">
    <property type="entry name" value="Glycosyltransferase_grp1"/>
</dbReference>
<dbReference type="SUPFAM" id="SSF53756">
    <property type="entry name" value="UDP-Glycosyltransferase/glycogen phosphorylase"/>
    <property type="match status" value="1"/>
</dbReference>
<evidence type="ECO:0000313" key="3">
    <source>
        <dbReference type="EMBL" id="RZU00786.1"/>
    </source>
</evidence>
<comment type="caution">
    <text evidence="3">The sequence shown here is derived from an EMBL/GenBank/DDBJ whole genome shotgun (WGS) entry which is preliminary data.</text>
</comment>
<feature type="domain" description="Glycosyl transferase family 1" evidence="1">
    <location>
        <begin position="229"/>
        <end position="390"/>
    </location>
</feature>
<evidence type="ECO:0000259" key="2">
    <source>
        <dbReference type="Pfam" id="PF13579"/>
    </source>
</evidence>
<dbReference type="GO" id="GO:0016757">
    <property type="term" value="F:glycosyltransferase activity"/>
    <property type="evidence" value="ECO:0007669"/>
    <property type="project" value="InterPro"/>
</dbReference>
<gene>
    <name evidence="3" type="ORF">EV670_1499</name>
</gene>
<keyword evidence="4" id="KW-1185">Reference proteome</keyword>
<evidence type="ECO:0000313" key="4">
    <source>
        <dbReference type="Proteomes" id="UP000293671"/>
    </source>
</evidence>
<dbReference type="PANTHER" id="PTHR45947:SF3">
    <property type="entry name" value="SULFOQUINOVOSYL TRANSFERASE SQD2"/>
    <property type="match status" value="1"/>
</dbReference>
<dbReference type="CDD" id="cd03794">
    <property type="entry name" value="GT4_WbuB-like"/>
    <property type="match status" value="1"/>
</dbReference>
<proteinExistence type="predicted"/>
<organism evidence="3 4">
    <name type="scientific">Rivibacter subsaxonicus</name>
    <dbReference type="NCBI Taxonomy" id="457575"/>
    <lineage>
        <taxon>Bacteria</taxon>
        <taxon>Pseudomonadati</taxon>
        <taxon>Pseudomonadota</taxon>
        <taxon>Betaproteobacteria</taxon>
        <taxon>Burkholderiales</taxon>
        <taxon>Rivibacter</taxon>
    </lineage>
</organism>
<dbReference type="Proteomes" id="UP000293671">
    <property type="component" value="Unassembled WGS sequence"/>
</dbReference>
<dbReference type="AlphaFoldDB" id="A0A4V2FU60"/>
<name>A0A4V2FU60_9BURK</name>
<keyword evidence="3" id="KW-0808">Transferase</keyword>
<dbReference type="InterPro" id="IPR001296">
    <property type="entry name" value="Glyco_trans_1"/>
</dbReference>
<dbReference type="Pfam" id="PF00534">
    <property type="entry name" value="Glycos_transf_1"/>
    <property type="match status" value="1"/>
</dbReference>
<dbReference type="InterPro" id="IPR028098">
    <property type="entry name" value="Glyco_trans_4-like_N"/>
</dbReference>
<accession>A0A4V2FU60</accession>
<protein>
    <submittedName>
        <fullName evidence="3">Glycosyltransferase involved in cell wall biosynthesis</fullName>
    </submittedName>
</protein>
<reference evidence="3 4" key="1">
    <citation type="submission" date="2019-02" db="EMBL/GenBank/DDBJ databases">
        <title>Genomic Encyclopedia of Type Strains, Phase IV (KMG-IV): sequencing the most valuable type-strain genomes for metagenomic binning, comparative biology and taxonomic classification.</title>
        <authorList>
            <person name="Goeker M."/>
        </authorList>
    </citation>
    <scope>NUCLEOTIDE SEQUENCE [LARGE SCALE GENOMIC DNA]</scope>
    <source>
        <strain evidence="3 4">DSM 19570</strain>
    </source>
</reference>
<feature type="domain" description="Glycosyltransferase subfamily 4-like N-terminal" evidence="2">
    <location>
        <begin position="44"/>
        <end position="208"/>
    </location>
</feature>
<dbReference type="Pfam" id="PF13579">
    <property type="entry name" value="Glyco_trans_4_4"/>
    <property type="match status" value="1"/>
</dbReference>
<sequence>MNTATPSILDSEVRASRSVATVRDRSRPLRVCMVAYTFYENDGRVMRYAEALAQEGAEVDAIVLAREGQPRDVSINGVRVLRVQTRQKNERSKLAYLTRIGRFFLRSMFELSRRHWTRSYDLIHVHSVPDFEVFAALLPKLSGARVILDIHDIVPEFYAAKFGVGHDSLVFKALKLVERGSAAFADHVIIANDLWLEKIAARATAREKCSSFINYPDLNVFRPELRTRAADDGRFVLSYPGTLNWHQGLDIAIRAFALVRHETPGMEFHIHGEGPARAELERLIAELDLADRVRLHQPVPLREVAAVMANADLGVVPKRDDKFGGEAFSTKILEFMALGVPLVVADTRIDRHYFDATLLRYFRAGDEEDLARVLLDAYRDRALGKELAARALEHVQHNSWGVNKSRYFSIVQELVDGR</sequence>